<name>A0A1W2TEP6_ROSNE</name>
<keyword evidence="4 9" id="KW-0547">Nucleotide-binding</keyword>
<evidence type="ECO:0000256" key="8">
    <source>
        <dbReference type="ARBA" id="ARBA00030268"/>
    </source>
</evidence>
<dbReference type="InterPro" id="IPR002305">
    <property type="entry name" value="aa-tRNA-synth_Ic"/>
</dbReference>
<dbReference type="SUPFAM" id="SSF52374">
    <property type="entry name" value="Nucleotidylyl transferase"/>
    <property type="match status" value="1"/>
</dbReference>
<dbReference type="GO" id="GO:0004830">
    <property type="term" value="F:tryptophan-tRNA ligase activity"/>
    <property type="evidence" value="ECO:0007669"/>
    <property type="project" value="UniProtKB-EC"/>
</dbReference>
<dbReference type="Gene3D" id="3.40.50.620">
    <property type="entry name" value="HUPs"/>
    <property type="match status" value="1"/>
</dbReference>
<dbReference type="EC" id="6.1.1.2" evidence="2"/>
<feature type="compositionally biased region" description="Basic and acidic residues" evidence="10">
    <location>
        <begin position="94"/>
        <end position="104"/>
    </location>
</feature>
<keyword evidence="5 9" id="KW-0067">ATP-binding</keyword>
<evidence type="ECO:0000313" key="12">
    <source>
        <dbReference type="Proteomes" id="UP000054516"/>
    </source>
</evidence>
<comment type="similarity">
    <text evidence="1 9">Belongs to the class-I aminoacyl-tRNA synthetase family.</text>
</comment>
<organism evidence="11">
    <name type="scientific">Rosellinia necatrix</name>
    <name type="common">White root-rot fungus</name>
    <dbReference type="NCBI Taxonomy" id="77044"/>
    <lineage>
        <taxon>Eukaryota</taxon>
        <taxon>Fungi</taxon>
        <taxon>Dikarya</taxon>
        <taxon>Ascomycota</taxon>
        <taxon>Pezizomycotina</taxon>
        <taxon>Sordariomycetes</taxon>
        <taxon>Xylariomycetidae</taxon>
        <taxon>Xylariales</taxon>
        <taxon>Xylariaceae</taxon>
        <taxon>Rosellinia</taxon>
    </lineage>
</organism>
<dbReference type="STRING" id="77044.A0A1W2TEP6"/>
<evidence type="ECO:0000256" key="3">
    <source>
        <dbReference type="ARBA" id="ARBA00022598"/>
    </source>
</evidence>
<protein>
    <recommendedName>
        <fullName evidence="2">tryptophan--tRNA ligase</fullName>
        <ecNumber evidence="2">6.1.1.2</ecNumber>
    </recommendedName>
    <alternativeName>
        <fullName evidence="8">Tryptophanyl-tRNA synthetase</fullName>
    </alternativeName>
</protein>
<dbReference type="InterPro" id="IPR001412">
    <property type="entry name" value="aa-tRNA-synth_I_CS"/>
</dbReference>
<accession>A0A1W2TEP6</accession>
<gene>
    <name evidence="11" type="ORF">SAMD00023353_1900730</name>
</gene>
<evidence type="ECO:0000256" key="6">
    <source>
        <dbReference type="ARBA" id="ARBA00022917"/>
    </source>
</evidence>
<feature type="region of interest" description="Disordered" evidence="10">
    <location>
        <begin position="32"/>
        <end position="118"/>
    </location>
</feature>
<dbReference type="PANTHER" id="PTHR43766">
    <property type="entry name" value="TRYPTOPHAN--TRNA LIGASE, MITOCHONDRIAL"/>
    <property type="match status" value="1"/>
</dbReference>
<evidence type="ECO:0000256" key="4">
    <source>
        <dbReference type="ARBA" id="ARBA00022741"/>
    </source>
</evidence>
<dbReference type="InterPro" id="IPR002306">
    <property type="entry name" value="Trp-tRNA-ligase"/>
</dbReference>
<dbReference type="EMBL" id="DF977464">
    <property type="protein sequence ID" value="GAP86504.1"/>
    <property type="molecule type" value="Genomic_DNA"/>
</dbReference>
<feature type="compositionally biased region" description="Polar residues" evidence="10">
    <location>
        <begin position="49"/>
        <end position="91"/>
    </location>
</feature>
<dbReference type="Gene3D" id="1.10.240.10">
    <property type="entry name" value="Tyrosyl-Transfer RNA Synthetase"/>
    <property type="match status" value="1"/>
</dbReference>
<sequence length="475" mass="51861">MLPIARSCYRRLPVPAARHAFAWAHRRRVLTTGEGKDSAGESINGANEGINTANEGINDASKSINGTSESINGTSESINGASGGSDVTSEGNDGIDKGGEDTGKGGEGGEGDEGTGENDAAVVFSGIQPTGIPHLGNYLGALRQWKQLQDVAGDKDKLFFSIVDLHALTSQISGEHLRNRRRELLASLLAIGLDPQRSTIFYQSSVPQHSELMWILSCTASMGYLSRMTQFKAKIIADNKSERNLDKLMQSTAKLGLFSYPVLQAADILVHRATHVPVGDDQRQHLEFARECVTNFNHHYKAKIFTPPKTITAPISRVMSLTHPLEKMSKSARRERSRILITSLPEEIERRIMAAETDMYNEVTYEPQDRPGVTNLLEITAQCSPHALGWTAADVADHLSGGSLRDLKELCAKSVNREFRGIRERYEELLAHEGGRYLDDVADAGADVARESAEETMKAVREIAGLVPLRDGKSS</sequence>
<evidence type="ECO:0000256" key="9">
    <source>
        <dbReference type="RuleBase" id="RU363036"/>
    </source>
</evidence>
<keyword evidence="12" id="KW-1185">Reference proteome</keyword>
<dbReference type="AlphaFoldDB" id="A0A1W2TEP6"/>
<dbReference type="PANTHER" id="PTHR43766:SF1">
    <property type="entry name" value="TRYPTOPHAN--TRNA LIGASE, MITOCHONDRIAL"/>
    <property type="match status" value="1"/>
</dbReference>
<dbReference type="Proteomes" id="UP000054516">
    <property type="component" value="Unassembled WGS sequence"/>
</dbReference>
<dbReference type="InterPro" id="IPR050203">
    <property type="entry name" value="Trp-tRNA_synthetase"/>
</dbReference>
<dbReference type="CDD" id="cd00806">
    <property type="entry name" value="TrpRS_core"/>
    <property type="match status" value="1"/>
</dbReference>
<evidence type="ECO:0000256" key="1">
    <source>
        <dbReference type="ARBA" id="ARBA00005594"/>
    </source>
</evidence>
<dbReference type="FunFam" id="3.40.50.620:FF:000082">
    <property type="entry name" value="MSW1p Mitochondrial tryptophanyl-tRNA synthetase"/>
    <property type="match status" value="1"/>
</dbReference>
<dbReference type="OMA" id="GWGQFKP"/>
<keyword evidence="7 9" id="KW-0030">Aminoacyl-tRNA synthetase</keyword>
<dbReference type="Pfam" id="PF00579">
    <property type="entry name" value="tRNA-synt_1b"/>
    <property type="match status" value="1"/>
</dbReference>
<evidence type="ECO:0000313" key="11">
    <source>
        <dbReference type="EMBL" id="GAP86504.1"/>
    </source>
</evidence>
<evidence type="ECO:0000256" key="2">
    <source>
        <dbReference type="ARBA" id="ARBA00013161"/>
    </source>
</evidence>
<proteinExistence type="inferred from homology"/>
<dbReference type="GO" id="GO:0070183">
    <property type="term" value="P:mitochondrial tryptophanyl-tRNA aminoacylation"/>
    <property type="evidence" value="ECO:0007669"/>
    <property type="project" value="EnsemblFungi"/>
</dbReference>
<dbReference type="InterPro" id="IPR014729">
    <property type="entry name" value="Rossmann-like_a/b/a_fold"/>
</dbReference>
<evidence type="ECO:0000256" key="10">
    <source>
        <dbReference type="SAM" id="MobiDB-lite"/>
    </source>
</evidence>
<keyword evidence="3 9" id="KW-0436">Ligase</keyword>
<dbReference type="PROSITE" id="PS00178">
    <property type="entry name" value="AA_TRNA_LIGASE_I"/>
    <property type="match status" value="1"/>
</dbReference>
<dbReference type="OrthoDB" id="15808at2759"/>
<reference evidence="11" key="1">
    <citation type="submission" date="2016-03" db="EMBL/GenBank/DDBJ databases">
        <title>Draft genome sequence of Rosellinia necatrix.</title>
        <authorList>
            <person name="Kanematsu S."/>
        </authorList>
    </citation>
    <scope>NUCLEOTIDE SEQUENCE [LARGE SCALE GENOMIC DNA]</scope>
    <source>
        <strain evidence="11">W97</strain>
    </source>
</reference>
<dbReference type="NCBIfam" id="TIGR00233">
    <property type="entry name" value="trpS"/>
    <property type="match status" value="1"/>
</dbReference>
<dbReference type="GO" id="GO:0005524">
    <property type="term" value="F:ATP binding"/>
    <property type="evidence" value="ECO:0007669"/>
    <property type="project" value="UniProtKB-KW"/>
</dbReference>
<evidence type="ECO:0000256" key="7">
    <source>
        <dbReference type="ARBA" id="ARBA00023146"/>
    </source>
</evidence>
<evidence type="ECO:0000256" key="5">
    <source>
        <dbReference type="ARBA" id="ARBA00022840"/>
    </source>
</evidence>
<keyword evidence="6 9" id="KW-0648">Protein biosynthesis</keyword>
<dbReference type="GO" id="GO:0005759">
    <property type="term" value="C:mitochondrial matrix"/>
    <property type="evidence" value="ECO:0007669"/>
    <property type="project" value="TreeGrafter"/>
</dbReference>
<dbReference type="PRINTS" id="PR01039">
    <property type="entry name" value="TRNASYNTHTRP"/>
</dbReference>